<dbReference type="PANTHER" id="PTHR35024">
    <property type="entry name" value="HYPOTHETICAL CYTOSOLIC PROTEIN"/>
    <property type="match status" value="1"/>
</dbReference>
<evidence type="ECO:0000256" key="1">
    <source>
        <dbReference type="ARBA" id="ARBA00044755"/>
    </source>
</evidence>
<evidence type="ECO:0000313" key="3">
    <source>
        <dbReference type="EMBL" id="VVC75756.1"/>
    </source>
</evidence>
<dbReference type="RefSeq" id="WP_148339035.1">
    <property type="nucleotide sequence ID" value="NZ_LR699119.1"/>
</dbReference>
<comment type="similarity">
    <text evidence="1">Belongs to the bactofilin family.</text>
</comment>
<keyword evidence="4" id="KW-1185">Reference proteome</keyword>
<dbReference type="Proteomes" id="UP000324194">
    <property type="component" value="Chromosome 1"/>
</dbReference>
<feature type="compositionally biased region" description="Polar residues" evidence="2">
    <location>
        <begin position="13"/>
        <end position="30"/>
    </location>
</feature>
<evidence type="ECO:0008006" key="5">
    <source>
        <dbReference type="Google" id="ProtNLM"/>
    </source>
</evidence>
<evidence type="ECO:0000256" key="2">
    <source>
        <dbReference type="SAM" id="MobiDB-lite"/>
    </source>
</evidence>
<evidence type="ECO:0000313" key="4">
    <source>
        <dbReference type="Proteomes" id="UP000324194"/>
    </source>
</evidence>
<sequence>MSSKSTNEDTKGLNPSSQSHYPVPTDNSNVERAVPRSMIGKAVTIRGDIAAREDVLINGRLEGSIALKSNKLEIGVDGHIEANMFAKVIVVSGKAFGDVYASDQVVVTKTGSVIGDIYTADVSIEDGAHIKGNIDMQKQDVFKQHAVPEIQDESHNKSSGFGFLFKKGREHEHEQAEHDAGQGDHAHVNVSEELIPLSVNNKSDSENLYPDQSIIGESVMIKGELIAEEDVVVKGQIDGVIYFKNNSLGLGPHSQIHANIFVKSIVAHGEVKGDIYASDQIILKKPGHVNGKLHSPRVSTEKGAVIMGSIIMEAQNIEEIYANFTGSRATDQHQSGTVENRERMEAAAHPARTAEERADSGSRAAASTKESGWPIFYPRS</sequence>
<proteinExistence type="inferred from homology"/>
<organism evidence="3 4">
    <name type="scientific">Aquicella siphonis</name>
    <dbReference type="NCBI Taxonomy" id="254247"/>
    <lineage>
        <taxon>Bacteria</taxon>
        <taxon>Pseudomonadati</taxon>
        <taxon>Pseudomonadota</taxon>
        <taxon>Gammaproteobacteria</taxon>
        <taxon>Legionellales</taxon>
        <taxon>Coxiellaceae</taxon>
        <taxon>Aquicella</taxon>
    </lineage>
</organism>
<dbReference type="AlphaFoldDB" id="A0A5E4PHF8"/>
<dbReference type="EMBL" id="LR699119">
    <property type="protein sequence ID" value="VVC75756.1"/>
    <property type="molecule type" value="Genomic_DNA"/>
</dbReference>
<feature type="region of interest" description="Disordered" evidence="2">
    <location>
        <begin position="1"/>
        <end position="33"/>
    </location>
</feature>
<gene>
    <name evidence="3" type="ORF">AQUSIP_10500</name>
</gene>
<dbReference type="Pfam" id="PF04519">
    <property type="entry name" value="Bactofilin"/>
    <property type="match status" value="2"/>
</dbReference>
<feature type="compositionally biased region" description="Basic and acidic residues" evidence="2">
    <location>
        <begin position="1"/>
        <end position="11"/>
    </location>
</feature>
<dbReference type="KEGG" id="asip:AQUSIP_10500"/>
<feature type="compositionally biased region" description="Basic and acidic residues" evidence="2">
    <location>
        <begin position="339"/>
        <end position="360"/>
    </location>
</feature>
<accession>A0A5E4PHF8</accession>
<protein>
    <recommendedName>
        <fullName evidence="5">Polymer-forming cytoskeletal</fullName>
    </recommendedName>
</protein>
<dbReference type="OrthoDB" id="9811682at2"/>
<feature type="compositionally biased region" description="Polar residues" evidence="2">
    <location>
        <begin position="328"/>
        <end position="338"/>
    </location>
</feature>
<dbReference type="PANTHER" id="PTHR35024:SF4">
    <property type="entry name" value="POLYMER-FORMING CYTOSKELETAL PROTEIN"/>
    <property type="match status" value="1"/>
</dbReference>
<dbReference type="InterPro" id="IPR007607">
    <property type="entry name" value="BacA/B"/>
</dbReference>
<name>A0A5E4PHF8_9COXI</name>
<feature type="region of interest" description="Disordered" evidence="2">
    <location>
        <begin position="328"/>
        <end position="380"/>
    </location>
</feature>
<reference evidence="3 4" key="1">
    <citation type="submission" date="2019-08" db="EMBL/GenBank/DDBJ databases">
        <authorList>
            <person name="Guy L."/>
        </authorList>
    </citation>
    <scope>NUCLEOTIDE SEQUENCE [LARGE SCALE GENOMIC DNA]</scope>
    <source>
        <strain evidence="3 4">SGT-108</strain>
    </source>
</reference>